<dbReference type="GO" id="GO:0016020">
    <property type="term" value="C:membrane"/>
    <property type="evidence" value="ECO:0007669"/>
    <property type="project" value="UniProtKB-SubCell"/>
</dbReference>
<feature type="domain" description="Major facilitator superfamily (MFS) profile" evidence="7">
    <location>
        <begin position="7"/>
        <end position="399"/>
    </location>
</feature>
<dbReference type="InterPro" id="IPR020846">
    <property type="entry name" value="MFS_dom"/>
</dbReference>
<dbReference type="EMBL" id="AM114193">
    <property type="protein sequence ID" value="CAJ37740.1"/>
    <property type="molecule type" value="Genomic_DNA"/>
</dbReference>
<dbReference type="InterPro" id="IPR050930">
    <property type="entry name" value="MFS_Vesicular_Transporter"/>
</dbReference>
<evidence type="ECO:0000256" key="5">
    <source>
        <dbReference type="ARBA" id="ARBA00023136"/>
    </source>
</evidence>
<dbReference type="GO" id="GO:0022857">
    <property type="term" value="F:transmembrane transporter activity"/>
    <property type="evidence" value="ECO:0007669"/>
    <property type="project" value="InterPro"/>
</dbReference>
<feature type="transmembrane region" description="Helical" evidence="6">
    <location>
        <begin position="378"/>
        <end position="396"/>
    </location>
</feature>
<feature type="transmembrane region" description="Helical" evidence="6">
    <location>
        <begin position="73"/>
        <end position="92"/>
    </location>
</feature>
<keyword evidence="9" id="KW-1185">Reference proteome</keyword>
<protein>
    <submittedName>
        <fullName evidence="8">Permease (Major facilitator superfamily)</fullName>
    </submittedName>
</protein>
<evidence type="ECO:0000259" key="7">
    <source>
        <dbReference type="PROSITE" id="PS50850"/>
    </source>
</evidence>
<gene>
    <name evidence="8" type="ORF">RCIX2697</name>
</gene>
<dbReference type="PROSITE" id="PS50850">
    <property type="entry name" value="MFS"/>
    <property type="match status" value="1"/>
</dbReference>
<feature type="transmembrane region" description="Helical" evidence="6">
    <location>
        <begin position="98"/>
        <end position="119"/>
    </location>
</feature>
<keyword evidence="4 6" id="KW-1133">Transmembrane helix</keyword>
<evidence type="ECO:0000256" key="4">
    <source>
        <dbReference type="ARBA" id="ARBA00022989"/>
    </source>
</evidence>
<reference evidence="8 9" key="1">
    <citation type="journal article" date="2006" name="Science">
        <title>Genome of rice cluster I archaea -- the key methane producers in the rice rhizosphere.</title>
        <authorList>
            <person name="Erkel C."/>
            <person name="Kube M."/>
            <person name="Reinhardt R."/>
            <person name="Liesack W."/>
        </authorList>
    </citation>
    <scope>NUCLEOTIDE SEQUENCE [LARGE SCALE GENOMIC DNA]</scope>
    <source>
        <strain evidence="9">DSM 22066 / NBRC 105507 / MRE50</strain>
    </source>
</reference>
<accession>Q0W1K3</accession>
<feature type="transmembrane region" description="Helical" evidence="6">
    <location>
        <begin position="43"/>
        <end position="61"/>
    </location>
</feature>
<evidence type="ECO:0000313" key="8">
    <source>
        <dbReference type="EMBL" id="CAJ37740.1"/>
    </source>
</evidence>
<feature type="transmembrane region" description="Helical" evidence="6">
    <location>
        <begin position="9"/>
        <end position="31"/>
    </location>
</feature>
<dbReference type="PANTHER" id="PTHR23506">
    <property type="entry name" value="GH10249P"/>
    <property type="match status" value="1"/>
</dbReference>
<dbReference type="GeneID" id="5142676"/>
<name>Q0W1K3_METAR</name>
<evidence type="ECO:0000256" key="1">
    <source>
        <dbReference type="ARBA" id="ARBA00004141"/>
    </source>
</evidence>
<evidence type="ECO:0000256" key="3">
    <source>
        <dbReference type="ARBA" id="ARBA00022692"/>
    </source>
</evidence>
<keyword evidence="5 6" id="KW-0472">Membrane</keyword>
<dbReference type="AlphaFoldDB" id="Q0W1K3"/>
<dbReference type="PANTHER" id="PTHR23506:SF23">
    <property type="entry name" value="GH10249P"/>
    <property type="match status" value="1"/>
</dbReference>
<dbReference type="Gene3D" id="1.20.1250.20">
    <property type="entry name" value="MFS general substrate transporter like domains"/>
    <property type="match status" value="1"/>
</dbReference>
<proteinExistence type="predicted"/>
<evidence type="ECO:0000256" key="2">
    <source>
        <dbReference type="ARBA" id="ARBA00022448"/>
    </source>
</evidence>
<feature type="transmembrane region" description="Helical" evidence="6">
    <location>
        <begin position="205"/>
        <end position="232"/>
    </location>
</feature>
<dbReference type="OrthoDB" id="117970at2157"/>
<keyword evidence="2" id="KW-0813">Transport</keyword>
<dbReference type="eggNOG" id="arCOG00130">
    <property type="taxonomic scope" value="Archaea"/>
</dbReference>
<sequence length="410" mass="42711">MELKAQQLIVLLVSMFIFTLGFGIVVPVFGYLTKDMGASALDLGLLMATMSLMQFLCAPTWGKLSDRIGRKPVMLIGLFGFALSFILTGFSTQLWMLFAAQILGGLLSAGIWPAVLAYVTDISSPEDRGKLMGFMGAASGLGIIVGPAISSILAGWGLTVPFFAAAAIALATMLMGAVLLPESLQKGKHISKGPKVALLDTLKTPLGMIFFIMLMVSFAGACLDGTATYFIMDKFSLTEAASSMPVLNFTMTLTGPNVMGIIFTIMGIMSVISQLAVGPLIQKYGEKNTMVFGLILVAVGMMCMPFSMGLATLVITVSVMGVGMNLVNPAVNTLVSKQAPPDRIGAMMGLLGSFNSIGRVLGPSVGGAAYMISMTLPYIGSAVIAAGCAGAMALMGKKLGAPGESERASQ</sequence>
<dbReference type="SUPFAM" id="SSF103473">
    <property type="entry name" value="MFS general substrate transporter"/>
    <property type="match status" value="1"/>
</dbReference>
<dbReference type="KEGG" id="rci:RCIX2697"/>
<dbReference type="InterPro" id="IPR011701">
    <property type="entry name" value="MFS"/>
</dbReference>
<dbReference type="RefSeq" id="WP_012034846.1">
    <property type="nucleotide sequence ID" value="NC_009464.1"/>
</dbReference>
<dbReference type="CDD" id="cd17325">
    <property type="entry name" value="MFS_MdtG_SLC18_like"/>
    <property type="match status" value="1"/>
</dbReference>
<evidence type="ECO:0000256" key="6">
    <source>
        <dbReference type="SAM" id="Phobius"/>
    </source>
</evidence>
<keyword evidence="3 6" id="KW-0812">Transmembrane</keyword>
<comment type="subcellular location">
    <subcellularLocation>
        <location evidence="1">Membrane</location>
        <topology evidence="1">Multi-pass membrane protein</topology>
    </subcellularLocation>
</comment>
<dbReference type="Proteomes" id="UP000000663">
    <property type="component" value="Chromosome"/>
</dbReference>
<dbReference type="PRINTS" id="PR01035">
    <property type="entry name" value="TCRTETA"/>
</dbReference>
<dbReference type="InterPro" id="IPR036259">
    <property type="entry name" value="MFS_trans_sf"/>
</dbReference>
<evidence type="ECO:0000313" key="9">
    <source>
        <dbReference type="Proteomes" id="UP000000663"/>
    </source>
</evidence>
<organism evidence="8 9">
    <name type="scientific">Methanocella arvoryzae (strain DSM 22066 / NBRC 105507 / MRE50)</name>
    <dbReference type="NCBI Taxonomy" id="351160"/>
    <lineage>
        <taxon>Archaea</taxon>
        <taxon>Methanobacteriati</taxon>
        <taxon>Methanobacteriota</taxon>
        <taxon>Stenosarchaea group</taxon>
        <taxon>Methanomicrobia</taxon>
        <taxon>Methanocellales</taxon>
        <taxon>Methanocellaceae</taxon>
        <taxon>Methanocella</taxon>
    </lineage>
</organism>
<dbReference type="InterPro" id="IPR001958">
    <property type="entry name" value="Tet-R_TetA/multi-R_MdtG-like"/>
</dbReference>
<dbReference type="Pfam" id="PF07690">
    <property type="entry name" value="MFS_1"/>
    <property type="match status" value="1"/>
</dbReference>
<feature type="transmembrane region" description="Helical" evidence="6">
    <location>
        <begin position="162"/>
        <end position="184"/>
    </location>
</feature>
<feature type="transmembrane region" description="Helical" evidence="6">
    <location>
        <begin position="258"/>
        <end position="277"/>
    </location>
</feature>
<feature type="transmembrane region" description="Helical" evidence="6">
    <location>
        <begin position="289"/>
        <end position="307"/>
    </location>
</feature>
<feature type="transmembrane region" description="Helical" evidence="6">
    <location>
        <begin position="131"/>
        <end position="156"/>
    </location>
</feature>